<dbReference type="Pfam" id="PF00561">
    <property type="entry name" value="Abhydrolase_1"/>
    <property type="match status" value="1"/>
</dbReference>
<evidence type="ECO:0000256" key="4">
    <source>
        <dbReference type="ARBA" id="ARBA00042703"/>
    </source>
</evidence>
<comment type="catalytic activity">
    <reaction evidence="6">
        <text>a 1,3-diacyl-sn-glycerol + H2O = a 1-acyl-sn-glycerol + a fatty acid + H(+)</text>
        <dbReference type="Rhea" id="RHEA:38503"/>
        <dbReference type="ChEBI" id="CHEBI:15377"/>
        <dbReference type="ChEBI" id="CHEBI:15378"/>
        <dbReference type="ChEBI" id="CHEBI:28868"/>
        <dbReference type="ChEBI" id="CHEBI:64683"/>
        <dbReference type="ChEBI" id="CHEBI:77272"/>
    </reaction>
</comment>
<dbReference type="InterPro" id="IPR000073">
    <property type="entry name" value="AB_hydrolase_1"/>
</dbReference>
<organism evidence="13">
    <name type="scientific">Bracon brevicornis</name>
    <dbReference type="NCBI Taxonomy" id="1563983"/>
    <lineage>
        <taxon>Eukaryota</taxon>
        <taxon>Metazoa</taxon>
        <taxon>Ecdysozoa</taxon>
        <taxon>Arthropoda</taxon>
        <taxon>Hexapoda</taxon>
        <taxon>Insecta</taxon>
        <taxon>Pterygota</taxon>
        <taxon>Neoptera</taxon>
        <taxon>Endopterygota</taxon>
        <taxon>Hymenoptera</taxon>
        <taxon>Apocrita</taxon>
        <taxon>Ichneumonoidea</taxon>
        <taxon>Braconidae</taxon>
        <taxon>Braconinae</taxon>
        <taxon>Bracon</taxon>
    </lineage>
</organism>
<comment type="catalytic activity">
    <reaction evidence="11">
        <text>1-octadecanoyl-2-(5Z,8Z,11Z,14Z-eicosatetraenoyl)-sn-glycerol + H2O = 2-(5Z,8Z,11Z,14Z-eicosatetraenoyl)-glycerol + octadecanoate + H(+)</text>
        <dbReference type="Rhea" id="RHEA:38507"/>
        <dbReference type="ChEBI" id="CHEBI:15377"/>
        <dbReference type="ChEBI" id="CHEBI:15378"/>
        <dbReference type="ChEBI" id="CHEBI:25629"/>
        <dbReference type="ChEBI" id="CHEBI:52392"/>
        <dbReference type="ChEBI" id="CHEBI:75728"/>
    </reaction>
</comment>
<gene>
    <name evidence="13" type="ORF">BBRV_LOCUS60014</name>
</gene>
<name>A0A6V7JTC0_9HYME</name>
<dbReference type="Gene3D" id="3.40.50.1820">
    <property type="entry name" value="alpha/beta hydrolase"/>
    <property type="match status" value="1"/>
</dbReference>
<evidence type="ECO:0000256" key="8">
    <source>
        <dbReference type="ARBA" id="ARBA00048283"/>
    </source>
</evidence>
<comment type="catalytic activity">
    <reaction evidence="10">
        <text>1-octadecanoyl-2-(9Z-octadecenoyl)-sn-glycerol + H2O = 2-(9Z-octadecenoyl)-glycerol + octadecanoate + H(+)</text>
        <dbReference type="Rhea" id="RHEA:77103"/>
        <dbReference type="ChEBI" id="CHEBI:15377"/>
        <dbReference type="ChEBI" id="CHEBI:15378"/>
        <dbReference type="ChEBI" id="CHEBI:25629"/>
        <dbReference type="ChEBI" id="CHEBI:73990"/>
        <dbReference type="ChEBI" id="CHEBI:75468"/>
    </reaction>
</comment>
<comment type="catalytic activity">
    <reaction evidence="9">
        <text>1,2-didecanoylglycerol + H2O = decanoylglycerol + decanoate + H(+)</text>
        <dbReference type="Rhea" id="RHEA:48596"/>
        <dbReference type="ChEBI" id="CHEBI:11152"/>
        <dbReference type="ChEBI" id="CHEBI:15377"/>
        <dbReference type="ChEBI" id="CHEBI:15378"/>
        <dbReference type="ChEBI" id="CHEBI:27689"/>
        <dbReference type="ChEBI" id="CHEBI:90605"/>
    </reaction>
</comment>
<comment type="similarity">
    <text evidence="1">Belongs to the AB hydrolase superfamily.</text>
</comment>
<dbReference type="PANTHER" id="PTHR46118">
    <property type="entry name" value="PROTEIN ABHD11"/>
    <property type="match status" value="1"/>
</dbReference>
<evidence type="ECO:0000256" key="10">
    <source>
        <dbReference type="ARBA" id="ARBA00048513"/>
    </source>
</evidence>
<accession>A0A6V7JTC0</accession>
<evidence type="ECO:0000256" key="11">
    <source>
        <dbReference type="ARBA" id="ARBA00048919"/>
    </source>
</evidence>
<comment type="catalytic activity">
    <reaction evidence="8">
        <text>1-octadecanoyl-2-(4Z,7Z,10Z,13Z,16Z,19Z-docosahexaenoyl)-sn-glycerol + H2O = 2-(4Z,7Z,10Z,13Z,16Z,19Z-docosahexaenoyl)-glycerol + octadecanoate + H(+)</text>
        <dbReference type="Rhea" id="RHEA:77107"/>
        <dbReference type="ChEBI" id="CHEBI:15377"/>
        <dbReference type="ChEBI" id="CHEBI:15378"/>
        <dbReference type="ChEBI" id="CHEBI:25629"/>
        <dbReference type="ChEBI" id="CHEBI:77129"/>
        <dbReference type="ChEBI" id="CHEBI:186738"/>
    </reaction>
</comment>
<protein>
    <recommendedName>
        <fullName evidence="7">sn-1-specific diacylglycerol lipase ABHD11</fullName>
        <ecNumber evidence="3">3.1.1.116</ecNumber>
    </recommendedName>
    <alternativeName>
        <fullName evidence="4">Alpha/beta hydrolase domain-containing protein 11</fullName>
    </alternativeName>
</protein>
<evidence type="ECO:0000256" key="6">
    <source>
        <dbReference type="ARBA" id="ARBA00043742"/>
    </source>
</evidence>
<evidence type="ECO:0000256" key="5">
    <source>
        <dbReference type="ARBA" id="ARBA00043667"/>
    </source>
</evidence>
<dbReference type="InterPro" id="IPR029058">
    <property type="entry name" value="AB_hydrolase_fold"/>
</dbReference>
<evidence type="ECO:0000256" key="1">
    <source>
        <dbReference type="ARBA" id="ARBA00008645"/>
    </source>
</evidence>
<dbReference type="PRINTS" id="PR00111">
    <property type="entry name" value="ABHYDROLASE"/>
</dbReference>
<evidence type="ECO:0000256" key="9">
    <source>
        <dbReference type="ARBA" id="ARBA00048504"/>
    </source>
</evidence>
<dbReference type="GO" id="GO:0052689">
    <property type="term" value="F:carboxylic ester hydrolase activity"/>
    <property type="evidence" value="ECO:0007669"/>
    <property type="project" value="TreeGrafter"/>
</dbReference>
<keyword evidence="2" id="KW-0378">Hydrolase</keyword>
<feature type="domain" description="AB hydrolase-1" evidence="12">
    <location>
        <begin position="2"/>
        <end position="241"/>
    </location>
</feature>
<evidence type="ECO:0000313" key="13">
    <source>
        <dbReference type="EMBL" id="CAD1554718.1"/>
    </source>
</evidence>
<dbReference type="AlphaFoldDB" id="A0A6V7JTC0"/>
<dbReference type="EC" id="3.1.1.116" evidence="3"/>
<evidence type="ECO:0000256" key="2">
    <source>
        <dbReference type="ARBA" id="ARBA00022801"/>
    </source>
</evidence>
<dbReference type="EMBL" id="CADCXW020000020">
    <property type="protein sequence ID" value="CAD1554718.1"/>
    <property type="molecule type" value="Genomic_DNA"/>
</dbReference>
<evidence type="ECO:0000256" key="3">
    <source>
        <dbReference type="ARBA" id="ARBA00026104"/>
    </source>
</evidence>
<dbReference type="GO" id="GO:0005739">
    <property type="term" value="C:mitochondrion"/>
    <property type="evidence" value="ECO:0007669"/>
    <property type="project" value="TreeGrafter"/>
</dbReference>
<dbReference type="PANTHER" id="PTHR46118:SF4">
    <property type="entry name" value="PROTEIN ABHD11"/>
    <property type="match status" value="1"/>
</dbReference>
<sequence length="254" mass="28659">MHGLFGSKNNWNSLSKAINQHTTRKIITIDARNHGESPHHPDMTYQAMAGDIKNLLNNSLMINEAVLMGHSMGGAAVMLTSLKYPEIVEKLIVVDMTPIRTSPSLQEMSGIMEAMKSVNFQDLETLSQARKKADIDLAKTIKSSTLRQFLITNVIESSPKNFQWRVNLPIIMNNFNGNIARFYNLIPTLDGKTFDKPTLFIAGGKSDYIRPKDHNDIRKLFTNAEFVYIPDAAHWLHAEKPAEFLKISTDFINN</sequence>
<evidence type="ECO:0000256" key="7">
    <source>
        <dbReference type="ARBA" id="ARBA00044064"/>
    </source>
</evidence>
<reference evidence="13" key="1">
    <citation type="submission" date="2020-07" db="EMBL/GenBank/DDBJ databases">
        <authorList>
            <person name="Ferguson B K."/>
        </authorList>
    </citation>
    <scope>NUCLEOTIDE SEQUENCE</scope>
    <source>
        <strain evidence="13">L06</strain>
    </source>
</reference>
<proteinExistence type="inferred from homology"/>
<comment type="catalytic activity">
    <reaction evidence="5">
        <text>a 1,2-diacyl-sn-glycerol + H2O = a 2-acylglycerol + a fatty acid + H(+)</text>
        <dbReference type="Rhea" id="RHEA:33275"/>
        <dbReference type="ChEBI" id="CHEBI:15377"/>
        <dbReference type="ChEBI" id="CHEBI:15378"/>
        <dbReference type="ChEBI" id="CHEBI:17389"/>
        <dbReference type="ChEBI" id="CHEBI:17815"/>
        <dbReference type="ChEBI" id="CHEBI:28868"/>
        <dbReference type="EC" id="3.1.1.116"/>
    </reaction>
</comment>
<evidence type="ECO:0000259" key="12">
    <source>
        <dbReference type="Pfam" id="PF00561"/>
    </source>
</evidence>
<dbReference type="SUPFAM" id="SSF53474">
    <property type="entry name" value="alpha/beta-Hydrolases"/>
    <property type="match status" value="1"/>
</dbReference>